<dbReference type="SUPFAM" id="SSF51735">
    <property type="entry name" value="NAD(P)-binding Rossmann-fold domains"/>
    <property type="match status" value="1"/>
</dbReference>
<dbReference type="InterPro" id="IPR036291">
    <property type="entry name" value="NAD(P)-bd_dom_sf"/>
</dbReference>
<dbReference type="Gene3D" id="3.90.180.10">
    <property type="entry name" value="Medium-chain alcohol dehydrogenases, catalytic domain"/>
    <property type="match status" value="2"/>
</dbReference>
<dbReference type="STRING" id="87229.A0A4Z1KKS8"/>
<dbReference type="PANTHER" id="PTHR44154">
    <property type="entry name" value="QUINONE OXIDOREDUCTASE"/>
    <property type="match status" value="1"/>
</dbReference>
<organism evidence="2 3">
    <name type="scientific">Botrytis porri</name>
    <dbReference type="NCBI Taxonomy" id="87229"/>
    <lineage>
        <taxon>Eukaryota</taxon>
        <taxon>Fungi</taxon>
        <taxon>Dikarya</taxon>
        <taxon>Ascomycota</taxon>
        <taxon>Pezizomycotina</taxon>
        <taxon>Leotiomycetes</taxon>
        <taxon>Helotiales</taxon>
        <taxon>Sclerotiniaceae</taxon>
        <taxon>Botrytis</taxon>
    </lineage>
</organism>
<dbReference type="InterPro" id="IPR011032">
    <property type="entry name" value="GroES-like_sf"/>
</dbReference>
<keyword evidence="1" id="KW-0521">NADP</keyword>
<dbReference type="Pfam" id="PF13602">
    <property type="entry name" value="ADH_zinc_N_2"/>
    <property type="match status" value="1"/>
</dbReference>
<name>A0A4Z1KKS8_9HELO</name>
<evidence type="ECO:0008006" key="4">
    <source>
        <dbReference type="Google" id="ProtNLM"/>
    </source>
</evidence>
<protein>
    <recommendedName>
        <fullName evidence="4">Enoyl reductase (ER) domain-containing protein</fullName>
    </recommendedName>
</protein>
<dbReference type="Proteomes" id="UP000297280">
    <property type="component" value="Unassembled WGS sequence"/>
</dbReference>
<comment type="caution">
    <text evidence="2">The sequence shown here is derived from an EMBL/GenBank/DDBJ whole genome shotgun (WGS) entry which is preliminary data.</text>
</comment>
<dbReference type="EMBL" id="PQXO01001007">
    <property type="protein sequence ID" value="TGO81793.1"/>
    <property type="molecule type" value="Genomic_DNA"/>
</dbReference>
<dbReference type="PANTHER" id="PTHR44154:SF1">
    <property type="entry name" value="QUINONE OXIDOREDUCTASE"/>
    <property type="match status" value="1"/>
</dbReference>
<evidence type="ECO:0000313" key="3">
    <source>
        <dbReference type="Proteomes" id="UP000297280"/>
    </source>
</evidence>
<dbReference type="SUPFAM" id="SSF50129">
    <property type="entry name" value="GroES-like"/>
    <property type="match status" value="1"/>
</dbReference>
<sequence length="309" mass="33308">MSTTIPETMRAIMLSNLGPPSSLKIETIPTPNPPTWPKFAHSLLIARARLRHSPIRDVPLPRVLGIECVGTVAAVLEEEEDGGKGKDGLKGGMGRDFDGGYAEFCVVPRAQVARIGVEKGLEELGWDVWGALPEMIQTSTILSSSAAELPQSVSPPQHWHPTSTTRQPSRTPLLLDTGAHHVLIDLPSGLPSPSTNIRFDTILELVGPTTLDDSFQLLRTGGVLCQAGICGGKWILENWSPFAMEAEYFTSYASSVERFLETSLDSVAGLVRGGKIRIPIRVFEGLGEIVEARRVMEVEGAAGNIVVVV</sequence>
<reference evidence="2 3" key="1">
    <citation type="submission" date="2017-12" db="EMBL/GenBank/DDBJ databases">
        <title>Comparative genomics of Botrytis spp.</title>
        <authorList>
            <person name="Valero-Jimenez C.A."/>
            <person name="Tapia P."/>
            <person name="Veloso J."/>
            <person name="Silva-Moreno E."/>
            <person name="Staats M."/>
            <person name="Valdes J.H."/>
            <person name="Van Kan J.A.L."/>
        </authorList>
    </citation>
    <scope>NUCLEOTIDE SEQUENCE [LARGE SCALE GENOMIC DNA]</scope>
    <source>
        <strain evidence="2 3">MUCL3349</strain>
    </source>
</reference>
<keyword evidence="3" id="KW-1185">Reference proteome</keyword>
<dbReference type="AlphaFoldDB" id="A0A4Z1KKS8"/>
<proteinExistence type="predicted"/>
<dbReference type="InterPro" id="IPR051603">
    <property type="entry name" value="Zinc-ADH_QOR/CCCR"/>
</dbReference>
<accession>A0A4Z1KKS8</accession>
<evidence type="ECO:0000256" key="1">
    <source>
        <dbReference type="ARBA" id="ARBA00022857"/>
    </source>
</evidence>
<gene>
    <name evidence="2" type="ORF">BPOR_1013g00010</name>
</gene>
<evidence type="ECO:0000313" key="2">
    <source>
        <dbReference type="EMBL" id="TGO81793.1"/>
    </source>
</evidence>